<feature type="transmembrane region" description="Helical" evidence="6">
    <location>
        <begin position="115"/>
        <end position="136"/>
    </location>
</feature>
<keyword evidence="3 6" id="KW-0812">Transmembrane</keyword>
<proteinExistence type="predicted"/>
<dbReference type="EMBL" id="CYXP01000007">
    <property type="protein sequence ID" value="CUN26336.1"/>
    <property type="molecule type" value="Genomic_DNA"/>
</dbReference>
<feature type="transmembrane region" description="Helical" evidence="6">
    <location>
        <begin position="377"/>
        <end position="394"/>
    </location>
</feature>
<dbReference type="PANTHER" id="PTHR43652">
    <property type="entry name" value="BASIC AMINO ACID ANTIPORTER YFCC-RELATED"/>
    <property type="match status" value="1"/>
</dbReference>
<dbReference type="InterPro" id="IPR051679">
    <property type="entry name" value="DASS-Related_Transporters"/>
</dbReference>
<evidence type="ECO:0000256" key="6">
    <source>
        <dbReference type="SAM" id="Phobius"/>
    </source>
</evidence>
<name>A0A173VI56_PARDI</name>
<feature type="transmembrane region" description="Helical" evidence="6">
    <location>
        <begin position="317"/>
        <end position="334"/>
    </location>
</feature>
<reference evidence="7 8" key="1">
    <citation type="submission" date="2015-09" db="EMBL/GenBank/DDBJ databases">
        <authorList>
            <consortium name="Pathogen Informatics"/>
        </authorList>
    </citation>
    <scope>NUCLEOTIDE SEQUENCE [LARGE SCALE GENOMIC DNA]</scope>
    <source>
        <strain evidence="7 8">2789STDY5608872</strain>
    </source>
</reference>
<evidence type="ECO:0000256" key="3">
    <source>
        <dbReference type="ARBA" id="ARBA00022692"/>
    </source>
</evidence>
<evidence type="ECO:0000256" key="4">
    <source>
        <dbReference type="ARBA" id="ARBA00022989"/>
    </source>
</evidence>
<feature type="transmembrane region" description="Helical" evidence="6">
    <location>
        <begin position="290"/>
        <end position="310"/>
    </location>
</feature>
<evidence type="ECO:0000256" key="1">
    <source>
        <dbReference type="ARBA" id="ARBA00004651"/>
    </source>
</evidence>
<dbReference type="AlphaFoldDB" id="A0A173VI56"/>
<dbReference type="RefSeq" id="WP_044546265.1">
    <property type="nucleotide sequence ID" value="NZ_CDRH01000565.1"/>
</dbReference>
<keyword evidence="4 6" id="KW-1133">Transmembrane helix</keyword>
<feature type="transmembrane region" description="Helical" evidence="6">
    <location>
        <begin position="259"/>
        <end position="278"/>
    </location>
</feature>
<gene>
    <name evidence="7" type="ORF">ERS852429_03035</name>
</gene>
<feature type="transmembrane region" description="Helical" evidence="6">
    <location>
        <begin position="471"/>
        <end position="489"/>
    </location>
</feature>
<feature type="transmembrane region" description="Helical" evidence="6">
    <location>
        <begin position="200"/>
        <end position="219"/>
    </location>
</feature>
<evidence type="ECO:0000256" key="5">
    <source>
        <dbReference type="ARBA" id="ARBA00023136"/>
    </source>
</evidence>
<evidence type="ECO:0000313" key="8">
    <source>
        <dbReference type="Proteomes" id="UP000095591"/>
    </source>
</evidence>
<dbReference type="Pfam" id="PF03606">
    <property type="entry name" value="DcuC"/>
    <property type="match status" value="1"/>
</dbReference>
<sequence length="527" mass="57999">MKKRQIPHTYVIIFYIILFCAILTWVIPGGQYTESISPDGERTVVYESVESVPQTWEVLSAFYKGFVDKADIIVFILIIGGAFWIVNDSKAFDIGTVSFLRKARKMENNPILRKIGVDNFLLTAIMLLFSLFGAVFGMSEETIAFCLVLVPMAISMGYDSITGVCMVFIAAGLGFAGAILNPFTIGIAQGLAGIPLFSGIEYRIVCWCIINAVGFTWILRYAAKVKKNPQLSPVYEDDQYWRDLHSTNSLEIVYRTPKAAWISFVLLTIVLVIFSIYYPQTSLKIGNSVIKGLPLIPILSVAFVICSIFALRKTVHLYILNLLFFTIFFLITGVMGYGWYIMEIATLFFALGIAAGIANGRDPNELVKLFLEGCKDIMSAALVVGLAGGIIVILQDGKVIDTILFNLAKGMEGLGQVATVGMMYVIQTLINLVIPSGSAKAALTMPIMAPFSELIGLSKQATVMAFQFGDGFTNLITPTSGVLIAVLGVSRIPYDKWFKWAWKFILVLVILGFLLLIPTVLIPMNGF</sequence>
<feature type="transmembrane region" description="Helical" evidence="6">
    <location>
        <begin position="9"/>
        <end position="27"/>
    </location>
</feature>
<organism evidence="7 8">
    <name type="scientific">Parabacteroides distasonis</name>
    <dbReference type="NCBI Taxonomy" id="823"/>
    <lineage>
        <taxon>Bacteria</taxon>
        <taxon>Pseudomonadati</taxon>
        <taxon>Bacteroidota</taxon>
        <taxon>Bacteroidia</taxon>
        <taxon>Bacteroidales</taxon>
        <taxon>Tannerellaceae</taxon>
        <taxon>Parabacteroides</taxon>
    </lineage>
</organism>
<dbReference type="InterPro" id="IPR018385">
    <property type="entry name" value="C4_dicarb_anaerob_car-like"/>
</dbReference>
<dbReference type="PANTHER" id="PTHR43652:SF2">
    <property type="entry name" value="BASIC AMINO ACID ANTIPORTER YFCC-RELATED"/>
    <property type="match status" value="1"/>
</dbReference>
<keyword evidence="5 6" id="KW-0472">Membrane</keyword>
<feature type="transmembrane region" description="Helical" evidence="6">
    <location>
        <begin position="142"/>
        <end position="158"/>
    </location>
</feature>
<dbReference type="Proteomes" id="UP000095591">
    <property type="component" value="Unassembled WGS sequence"/>
</dbReference>
<comment type="subcellular location">
    <subcellularLocation>
        <location evidence="1">Cell membrane</location>
        <topology evidence="1">Multi-pass membrane protein</topology>
    </subcellularLocation>
</comment>
<evidence type="ECO:0000313" key="7">
    <source>
        <dbReference type="EMBL" id="CUN26336.1"/>
    </source>
</evidence>
<feature type="transmembrane region" description="Helical" evidence="6">
    <location>
        <begin position="165"/>
        <end position="188"/>
    </location>
</feature>
<keyword evidence="2" id="KW-1003">Cell membrane</keyword>
<protein>
    <submittedName>
        <fullName evidence="7">Putative p-aminobenzoyl-glutamate transporter</fullName>
    </submittedName>
</protein>
<feature type="transmembrane region" description="Helical" evidence="6">
    <location>
        <begin position="72"/>
        <end position="94"/>
    </location>
</feature>
<feature type="transmembrane region" description="Helical" evidence="6">
    <location>
        <begin position="501"/>
        <end position="522"/>
    </location>
</feature>
<evidence type="ECO:0000256" key="2">
    <source>
        <dbReference type="ARBA" id="ARBA00022475"/>
    </source>
</evidence>
<accession>A0A173VI56</accession>
<dbReference type="GO" id="GO:0005886">
    <property type="term" value="C:plasma membrane"/>
    <property type="evidence" value="ECO:0007669"/>
    <property type="project" value="UniProtKB-SubCell"/>
</dbReference>